<dbReference type="AlphaFoldDB" id="A0A507CX61"/>
<keyword evidence="4" id="KW-1185">Reference proteome</keyword>
<organism evidence="3 5">
    <name type="scientific">Synchytrium endobioticum</name>
    <dbReference type="NCBI Taxonomy" id="286115"/>
    <lineage>
        <taxon>Eukaryota</taxon>
        <taxon>Fungi</taxon>
        <taxon>Fungi incertae sedis</taxon>
        <taxon>Chytridiomycota</taxon>
        <taxon>Chytridiomycota incertae sedis</taxon>
        <taxon>Chytridiomycetes</taxon>
        <taxon>Synchytriales</taxon>
        <taxon>Synchytriaceae</taxon>
        <taxon>Synchytrium</taxon>
    </lineage>
</organism>
<feature type="region of interest" description="Disordered" evidence="1">
    <location>
        <begin position="23"/>
        <end position="46"/>
    </location>
</feature>
<name>A0A507CX61_9FUNG</name>
<gene>
    <name evidence="3" type="ORF">SeLEV6574_g05048</name>
    <name evidence="2" type="ORF">SeMB42_g04879</name>
</gene>
<evidence type="ECO:0000256" key="1">
    <source>
        <dbReference type="SAM" id="MobiDB-lite"/>
    </source>
</evidence>
<sequence length="267" mass="29754">MSSRTHKRAALAALLLDSQNGLDTELDVRETPRSPSLPPSTTSSTASSWSITSIFTRAGQYIGILPKSLETPMVAGSEDRSDVVDNMMEHHGGQPIVKRKLSKMDGAGRSFLRLGSRSRKHKRLVLSEQDTNKLYTGQHAQHANDPSLNHLLDEYGGNPEETERILHELNNFYAQSGIQDHEELLVMLIQYAQNAKSSGGASSQTLRQREPRKHEGVDEEREKRIAKEMYGRFLATGVEVDSVIDVLMKEAAKLQRQKANAIPRSKL</sequence>
<comment type="caution">
    <text evidence="3">The sequence shown here is derived from an EMBL/GenBank/DDBJ whole genome shotgun (WGS) entry which is preliminary data.</text>
</comment>
<feature type="region of interest" description="Disordered" evidence="1">
    <location>
        <begin position="197"/>
        <end position="222"/>
    </location>
</feature>
<dbReference type="EMBL" id="QEAM01000223">
    <property type="protein sequence ID" value="TPX43450.1"/>
    <property type="molecule type" value="Genomic_DNA"/>
</dbReference>
<feature type="compositionally biased region" description="Basic and acidic residues" evidence="1">
    <location>
        <begin position="207"/>
        <end position="222"/>
    </location>
</feature>
<protein>
    <submittedName>
        <fullName evidence="3">Uncharacterized protein</fullName>
    </submittedName>
</protein>
<dbReference type="VEuPathDB" id="FungiDB:SeMB42_g04879"/>
<evidence type="ECO:0000313" key="4">
    <source>
        <dbReference type="Proteomes" id="UP000317494"/>
    </source>
</evidence>
<proteinExistence type="predicted"/>
<dbReference type="Proteomes" id="UP000320475">
    <property type="component" value="Unassembled WGS sequence"/>
</dbReference>
<feature type="compositionally biased region" description="Polar residues" evidence="1">
    <location>
        <begin position="197"/>
        <end position="206"/>
    </location>
</feature>
<dbReference type="EMBL" id="QEAN01000211">
    <property type="protein sequence ID" value="TPX43056.1"/>
    <property type="molecule type" value="Genomic_DNA"/>
</dbReference>
<evidence type="ECO:0000313" key="2">
    <source>
        <dbReference type="EMBL" id="TPX43056.1"/>
    </source>
</evidence>
<dbReference type="Proteomes" id="UP000317494">
    <property type="component" value="Unassembled WGS sequence"/>
</dbReference>
<accession>A0A507CX61</accession>
<reference evidence="4 5" key="1">
    <citation type="journal article" date="2019" name="Sci. Rep.">
        <title>Comparative genomics of chytrid fungi reveal insights into the obligate biotrophic and pathogenic lifestyle of Synchytrium endobioticum.</title>
        <authorList>
            <person name="van de Vossenberg B.T.L.H."/>
            <person name="Warris S."/>
            <person name="Nguyen H.D.T."/>
            <person name="van Gent-Pelzer M.P.E."/>
            <person name="Joly D.L."/>
            <person name="van de Geest H.C."/>
            <person name="Bonants P.J.M."/>
            <person name="Smith D.S."/>
            <person name="Levesque C.A."/>
            <person name="van der Lee T.A.J."/>
        </authorList>
    </citation>
    <scope>NUCLEOTIDE SEQUENCE [LARGE SCALE GENOMIC DNA]</scope>
    <source>
        <strain evidence="3 5">LEV6574</strain>
        <strain evidence="2 4">MB42</strain>
    </source>
</reference>
<evidence type="ECO:0000313" key="3">
    <source>
        <dbReference type="EMBL" id="TPX43450.1"/>
    </source>
</evidence>
<evidence type="ECO:0000313" key="5">
    <source>
        <dbReference type="Proteomes" id="UP000320475"/>
    </source>
</evidence>